<dbReference type="SUPFAM" id="SSF81606">
    <property type="entry name" value="PP2C-like"/>
    <property type="match status" value="1"/>
</dbReference>
<dbReference type="EMBL" id="VHQG01000003">
    <property type="protein sequence ID" value="TPW75041.1"/>
    <property type="molecule type" value="Genomic_DNA"/>
</dbReference>
<dbReference type="SMART" id="SM00331">
    <property type="entry name" value="PP2C_SIG"/>
    <property type="match status" value="1"/>
</dbReference>
<sequence>MTDDDFDPSAARPLSSARSDVGRVRSVNEDLALARFPLFFVADGMGGHERGDRASRTAIDTLAALLPGDDPVSPAELLDAVRAANTAVCALRDPVTGALSGTTLTGLAAVRAETGEQLWMVVNVGDSRVYRWSGRSLTQLTIDHSVVQELVDAGEITQLEAERHPERNTITRALGAADEVEIDAWLLPYAGAATFLICSDGVTKELGLFDIEKLLSGHGDPDRDLADSIVQAALDAGGRDNVTAIVVESGELAEATALSTERRDHVFEFDDTHPRGSL</sequence>
<name>A0A506XQY5_9MICO</name>
<proteinExistence type="predicted"/>
<dbReference type="PROSITE" id="PS51746">
    <property type="entry name" value="PPM_2"/>
    <property type="match status" value="1"/>
</dbReference>
<accession>A0A506XQY5</accession>
<dbReference type="AlphaFoldDB" id="A0A506XQY5"/>
<dbReference type="Pfam" id="PF13672">
    <property type="entry name" value="PP2C_2"/>
    <property type="match status" value="1"/>
</dbReference>
<feature type="domain" description="PPM-type phosphatase" evidence="1">
    <location>
        <begin position="14"/>
        <end position="249"/>
    </location>
</feature>
<dbReference type="Proteomes" id="UP000316252">
    <property type="component" value="Unassembled WGS sequence"/>
</dbReference>
<keyword evidence="3" id="KW-1185">Reference proteome</keyword>
<dbReference type="SMART" id="SM00332">
    <property type="entry name" value="PP2Cc"/>
    <property type="match status" value="1"/>
</dbReference>
<dbReference type="InterPro" id="IPR036457">
    <property type="entry name" value="PPM-type-like_dom_sf"/>
</dbReference>
<dbReference type="InterPro" id="IPR001932">
    <property type="entry name" value="PPM-type_phosphatase-like_dom"/>
</dbReference>
<gene>
    <name evidence="2" type="ORF">FJ657_12540</name>
</gene>
<dbReference type="OrthoDB" id="9801841at2"/>
<dbReference type="Gene3D" id="3.60.40.10">
    <property type="entry name" value="PPM-type phosphatase domain"/>
    <property type="match status" value="1"/>
</dbReference>
<dbReference type="CDD" id="cd00143">
    <property type="entry name" value="PP2Cc"/>
    <property type="match status" value="1"/>
</dbReference>
<reference evidence="2 3" key="1">
    <citation type="submission" date="2019-06" db="EMBL/GenBank/DDBJ databases">
        <authorList>
            <person name="Li F."/>
        </authorList>
    </citation>
    <scope>NUCLEOTIDE SEQUENCE [LARGE SCALE GENOMIC DNA]</scope>
    <source>
        <strain evidence="2 3">10F1D-1</strain>
    </source>
</reference>
<evidence type="ECO:0000313" key="2">
    <source>
        <dbReference type="EMBL" id="TPW75041.1"/>
    </source>
</evidence>
<evidence type="ECO:0000313" key="3">
    <source>
        <dbReference type="Proteomes" id="UP000316252"/>
    </source>
</evidence>
<organism evidence="2 3">
    <name type="scientific">Schumannella soli</name>
    <dbReference type="NCBI Taxonomy" id="2590779"/>
    <lineage>
        <taxon>Bacteria</taxon>
        <taxon>Bacillati</taxon>
        <taxon>Actinomycetota</taxon>
        <taxon>Actinomycetes</taxon>
        <taxon>Micrococcales</taxon>
        <taxon>Microbacteriaceae</taxon>
        <taxon>Schumannella</taxon>
    </lineage>
</organism>
<comment type="caution">
    <text evidence="2">The sequence shown here is derived from an EMBL/GenBank/DDBJ whole genome shotgun (WGS) entry which is preliminary data.</text>
</comment>
<dbReference type="RefSeq" id="WP_141164069.1">
    <property type="nucleotide sequence ID" value="NZ_VHQG01000003.1"/>
</dbReference>
<protein>
    <submittedName>
        <fullName evidence="2">Serine/threonine-protein phosphatase</fullName>
    </submittedName>
</protein>
<evidence type="ECO:0000259" key="1">
    <source>
        <dbReference type="PROSITE" id="PS51746"/>
    </source>
</evidence>